<dbReference type="OrthoDB" id="2448782at2759"/>
<organism evidence="1 2">
    <name type="scientific">Cetraspora pellucida</name>
    <dbReference type="NCBI Taxonomy" id="1433469"/>
    <lineage>
        <taxon>Eukaryota</taxon>
        <taxon>Fungi</taxon>
        <taxon>Fungi incertae sedis</taxon>
        <taxon>Mucoromycota</taxon>
        <taxon>Glomeromycotina</taxon>
        <taxon>Glomeromycetes</taxon>
        <taxon>Diversisporales</taxon>
        <taxon>Gigasporaceae</taxon>
        <taxon>Cetraspora</taxon>
    </lineage>
</organism>
<name>A0A9N9HR24_9GLOM</name>
<sequence>MPNNSLMVEDPEAQQLINLSYVTNTEKNTSKWLHHVDRYREEKNITKMLNQFNNKEEFDVFLSRYLHKNSAIEGDVRIWDKYLFPRALRCLNGKMKSLQNNSYSNTSKSDSLTSNKIISCLNHNYLSVDNNKGLIKRVFFWLSLLCRLREEKHNQGGVLYRQYYGYTGIRFIPIPPDHVENQFTSIKDLLLYLLKRPTNCESKIKNSIWYKPLGWAFDVPEDEAIIFSGHCSCEALLIPYTSYNEDLESYYSFLGDSYINYNSDKNDEIDILVIETSSTLDLSQEDRILQTDKSQFKHQDQASQKNNNSHCKHVIENLEDEQVSVPITKQYKNKPILAPTTNKK</sequence>
<protein>
    <submittedName>
        <fullName evidence="1">8189_t:CDS:1</fullName>
    </submittedName>
</protein>
<dbReference type="EMBL" id="CAJVQA010010844">
    <property type="protein sequence ID" value="CAG8701515.1"/>
    <property type="molecule type" value="Genomic_DNA"/>
</dbReference>
<gene>
    <name evidence="1" type="ORF">CPELLU_LOCUS11852</name>
</gene>
<evidence type="ECO:0000313" key="2">
    <source>
        <dbReference type="Proteomes" id="UP000789759"/>
    </source>
</evidence>
<accession>A0A9N9HR24</accession>
<dbReference type="AlphaFoldDB" id="A0A9N9HR24"/>
<keyword evidence="2" id="KW-1185">Reference proteome</keyword>
<dbReference type="Proteomes" id="UP000789759">
    <property type="component" value="Unassembled WGS sequence"/>
</dbReference>
<evidence type="ECO:0000313" key="1">
    <source>
        <dbReference type="EMBL" id="CAG8701515.1"/>
    </source>
</evidence>
<reference evidence="1" key="1">
    <citation type="submission" date="2021-06" db="EMBL/GenBank/DDBJ databases">
        <authorList>
            <person name="Kallberg Y."/>
            <person name="Tangrot J."/>
            <person name="Rosling A."/>
        </authorList>
    </citation>
    <scope>NUCLEOTIDE SEQUENCE</scope>
    <source>
        <strain evidence="1">FL966</strain>
    </source>
</reference>
<proteinExistence type="predicted"/>
<comment type="caution">
    <text evidence="1">The sequence shown here is derived from an EMBL/GenBank/DDBJ whole genome shotgun (WGS) entry which is preliminary data.</text>
</comment>